<protein>
    <submittedName>
        <fullName evidence="2">Galectin</fullName>
    </submittedName>
</protein>
<dbReference type="Proteomes" id="UP000887579">
    <property type="component" value="Unplaced"/>
</dbReference>
<name>A0AC34FKD9_9BILA</name>
<dbReference type="WBParaSite" id="ES5_v2.g17722.t1">
    <property type="protein sequence ID" value="ES5_v2.g17722.t1"/>
    <property type="gene ID" value="ES5_v2.g17722"/>
</dbReference>
<evidence type="ECO:0000313" key="1">
    <source>
        <dbReference type="Proteomes" id="UP000887579"/>
    </source>
</evidence>
<reference evidence="2" key="1">
    <citation type="submission" date="2022-11" db="UniProtKB">
        <authorList>
            <consortium name="WormBaseParasite"/>
        </authorList>
    </citation>
    <scope>IDENTIFICATION</scope>
</reference>
<sequence length="301" mass="34279">MWLLLGLFIIFPNVISQKIDYSVPYHAELTETFKLGQTLVVKGKTAEDSKNFSISFHIDFKGKNDIPLQILVQLDKGKVILNSKSGKKWGNEEKISNSWKAGDNFDIRVRANNKNFKIYADRKEIAEFGHRLPVLKISHITVDGDIYITSLNLTGRYYPIPYETKLDKNALIPGKTLLIYGTPEKRGTTFYVNILKKNGDIAFHFTPNFAEKVIIRNSFLSKQWGPEERDGKLLLEKGTGFDLEIRIESFGFQIFINCNHLASFAHRTEPKGFSKVEIGGDVEITNIQQIPNNSFCSNKIE</sequence>
<accession>A0AC34FKD9</accession>
<organism evidence="1 2">
    <name type="scientific">Panagrolaimus sp. ES5</name>
    <dbReference type="NCBI Taxonomy" id="591445"/>
    <lineage>
        <taxon>Eukaryota</taxon>
        <taxon>Metazoa</taxon>
        <taxon>Ecdysozoa</taxon>
        <taxon>Nematoda</taxon>
        <taxon>Chromadorea</taxon>
        <taxon>Rhabditida</taxon>
        <taxon>Tylenchina</taxon>
        <taxon>Panagrolaimomorpha</taxon>
        <taxon>Panagrolaimoidea</taxon>
        <taxon>Panagrolaimidae</taxon>
        <taxon>Panagrolaimus</taxon>
    </lineage>
</organism>
<proteinExistence type="predicted"/>
<evidence type="ECO:0000313" key="2">
    <source>
        <dbReference type="WBParaSite" id="ES5_v2.g17722.t1"/>
    </source>
</evidence>